<feature type="domain" description="K Homology" evidence="5">
    <location>
        <begin position="832"/>
        <end position="902"/>
    </location>
</feature>
<dbReference type="GO" id="GO:0003723">
    <property type="term" value="F:RNA binding"/>
    <property type="evidence" value="ECO:0007669"/>
    <property type="project" value="UniProtKB-UniRule"/>
</dbReference>
<sequence length="1199" mass="126680">MFAFQALAWTRGRFCLALWPCALNGGGVRRVWSLPMAPVDGPNHLHHHAAVASNRTPPGGMESLIRVAIRALILAVDNLFPSAGAVLTEAPRAPPHDLVLAFVLDNDLGAHGRGRERNVGKRFAAESSMAECALPSGPVGQLPAGAVQGVMVPQGDGLVGGREDSMRNGKSQHARWLRSARLLKTPEVCPRHEPREAVVLSIGRGHVMGGLVATESCRSRASGGDTHGRASQYPYLHQRPGKLGYLGALCLRLVPARACTKEVGSRTTEVTSHSAVNSRALGSMLDGEALAWCAWAGLLRRELLVVPVASGASSPFPCMIQRGIMLCLTCLRRGRLADALAVFGGALGGAGVGVGVGVGVGTLQYGSLMGTLVYPVGNARFFPAARRRLTSKAEQMHEYACVDLGVHQQMLRYLWDRAPPCQTTLFLPHVLGGTQGEARQKGRAGQPSIQGPASPDRRSSSRASQVEANGMECGPMLLPPRTEEAPERLSATRRRQLRHVVIPAALLRQAQEKIDCPSCAVAVGGDDPQGHMHSATRRRRQPSPLSCLPSRADVLRPASNLATASPARICANAFVTLARLRALTTSTSSHKFALAAVVQLQTLRSRLNRGRRPNKTHLDAVAKDKPINLLAAPEPRVLLASEKAFVVPQPDIQSILAALAAQRPPATTPSQTPPGAPGHGYPAPSSTQPGSYPGAPPPPAGPPGYGGSGLPAPAASGNVDLSAIRPVNSGTMSFDDIVSQARAFAAEKGATSYDRPLVYGSDSRNSDRAYRRSRSRSPPRGEYHRDERRGAHGRDYGRDRSYSPPPRGRTFSPRAGGGGGGGRDRSPLRGGDDNSETIQIESSLVGLIIGRQGENLRRIEAESNCRVQFLAPTDAGSHRQCRISGPRARRAEVKAAINRIIEDSGMGALNRPQQEKPRDQGRGGSAALREGEDHMQIMVPDRTVGLIIGRGGETIRDLQERSGCHINIVGESKSVNGLRPVNLIGTVEAAARAKDFIMEIVDSDTRGDGPAAKKAPGAERNDRPPRDIGGGGPDKLNDSIYVPSDAVGMIIGKGGETIRDMQNATGCKINVAQSSGPGEVQREIALIGSRDSIERAKLAIDEKVEAVRQKSGGGGGGGGGGGRGRGYQDLDRSSYSQPGPSASTNQAASQAPAGDASDPYAQYGGYQNYVALWYQSLMYQQQQQGGQGAPAGAPAPGAQ</sequence>
<feature type="region of interest" description="Disordered" evidence="3">
    <location>
        <begin position="436"/>
        <end position="483"/>
    </location>
</feature>
<dbReference type="SMART" id="SM00322">
    <property type="entry name" value="KH"/>
    <property type="match status" value="3"/>
</dbReference>
<reference evidence="6 7" key="1">
    <citation type="journal article" date="2016" name="Front. Microbiol.">
        <title>Genome and transcriptome sequences reveal the specific parasitism of the nematophagous Purpureocillium lilacinum 36-1.</title>
        <authorList>
            <person name="Xie J."/>
            <person name="Li S."/>
            <person name="Mo C."/>
            <person name="Xiao X."/>
            <person name="Peng D."/>
            <person name="Wang G."/>
            <person name="Xiao Y."/>
        </authorList>
    </citation>
    <scope>NUCLEOTIDE SEQUENCE [LARGE SCALE GENOMIC DNA]</scope>
    <source>
        <strain evidence="6 7">36-1</strain>
    </source>
</reference>
<dbReference type="Pfam" id="PF00013">
    <property type="entry name" value="KH_1"/>
    <property type="match status" value="3"/>
</dbReference>
<feature type="region of interest" description="Disordered" evidence="3">
    <location>
        <begin position="754"/>
        <end position="837"/>
    </location>
</feature>
<name>A0A2U3DTJ8_PURLI</name>
<feature type="compositionally biased region" description="Gly residues" evidence="3">
    <location>
        <begin position="1111"/>
        <end position="1125"/>
    </location>
</feature>
<evidence type="ECO:0000313" key="7">
    <source>
        <dbReference type="Proteomes" id="UP000245956"/>
    </source>
</evidence>
<dbReference type="Gene3D" id="3.30.1370.10">
    <property type="entry name" value="K Homology domain, type 1"/>
    <property type="match status" value="3"/>
</dbReference>
<dbReference type="PROSITE" id="PS50084">
    <property type="entry name" value="KH_TYPE_1"/>
    <property type="match status" value="3"/>
</dbReference>
<feature type="compositionally biased region" description="Low complexity" evidence="3">
    <location>
        <begin position="679"/>
        <end position="693"/>
    </location>
</feature>
<evidence type="ECO:0000313" key="6">
    <source>
        <dbReference type="EMBL" id="PWI65585.1"/>
    </source>
</evidence>
<comment type="caution">
    <text evidence="6">The sequence shown here is derived from an EMBL/GenBank/DDBJ whole genome shotgun (WGS) entry which is preliminary data.</text>
</comment>
<dbReference type="InterPro" id="IPR004087">
    <property type="entry name" value="KH_dom"/>
</dbReference>
<feature type="chain" id="PRO_5015396804" description="K Homology domain-containing protein" evidence="4">
    <location>
        <begin position="18"/>
        <end position="1199"/>
    </location>
</feature>
<feature type="compositionally biased region" description="Basic and acidic residues" evidence="3">
    <location>
        <begin position="1016"/>
        <end position="1026"/>
    </location>
</feature>
<dbReference type="Proteomes" id="UP000245956">
    <property type="component" value="Unassembled WGS sequence"/>
</dbReference>
<evidence type="ECO:0000256" key="3">
    <source>
        <dbReference type="SAM" id="MobiDB-lite"/>
    </source>
</evidence>
<feature type="region of interest" description="Disordered" evidence="3">
    <location>
        <begin position="527"/>
        <end position="546"/>
    </location>
</feature>
<dbReference type="AlphaFoldDB" id="A0A2U3DTJ8"/>
<evidence type="ECO:0000256" key="1">
    <source>
        <dbReference type="ARBA" id="ARBA00022737"/>
    </source>
</evidence>
<feature type="region of interest" description="Disordered" evidence="3">
    <location>
        <begin position="904"/>
        <end position="930"/>
    </location>
</feature>
<dbReference type="EMBL" id="LCWV01000032">
    <property type="protein sequence ID" value="PWI65585.1"/>
    <property type="molecule type" value="Genomic_DNA"/>
</dbReference>
<dbReference type="InterPro" id="IPR004088">
    <property type="entry name" value="KH_dom_type_1"/>
</dbReference>
<proteinExistence type="predicted"/>
<feature type="region of interest" description="Disordered" evidence="3">
    <location>
        <begin position="1108"/>
        <end position="1160"/>
    </location>
</feature>
<keyword evidence="1" id="KW-0677">Repeat</keyword>
<evidence type="ECO:0000259" key="5">
    <source>
        <dbReference type="SMART" id="SM00322"/>
    </source>
</evidence>
<keyword evidence="2" id="KW-0694">RNA-binding</keyword>
<dbReference type="InterPro" id="IPR036612">
    <property type="entry name" value="KH_dom_type_1_sf"/>
</dbReference>
<feature type="domain" description="K Homology" evidence="5">
    <location>
        <begin position="931"/>
        <end position="1002"/>
    </location>
</feature>
<dbReference type="CDD" id="cd00105">
    <property type="entry name" value="KH-I"/>
    <property type="match status" value="1"/>
</dbReference>
<feature type="region of interest" description="Disordered" evidence="3">
    <location>
        <begin position="1003"/>
        <end position="1039"/>
    </location>
</feature>
<feature type="compositionally biased region" description="Basic and acidic residues" evidence="3">
    <location>
        <begin position="779"/>
        <end position="801"/>
    </location>
</feature>
<feature type="region of interest" description="Disordered" evidence="3">
    <location>
        <begin position="661"/>
        <end position="713"/>
    </location>
</feature>
<dbReference type="PANTHER" id="PTHR10288">
    <property type="entry name" value="KH DOMAIN CONTAINING RNA BINDING PROTEIN"/>
    <property type="match status" value="1"/>
</dbReference>
<dbReference type="SUPFAM" id="SSF54791">
    <property type="entry name" value="Eukaryotic type KH-domain (KH-domain type I)"/>
    <property type="match status" value="3"/>
</dbReference>
<feature type="domain" description="K Homology" evidence="5">
    <location>
        <begin position="1034"/>
        <end position="1105"/>
    </location>
</feature>
<feature type="signal peptide" evidence="4">
    <location>
        <begin position="1"/>
        <end position="17"/>
    </location>
</feature>
<evidence type="ECO:0000256" key="4">
    <source>
        <dbReference type="SAM" id="SignalP"/>
    </source>
</evidence>
<keyword evidence="4" id="KW-0732">Signal</keyword>
<organism evidence="6 7">
    <name type="scientific">Purpureocillium lilacinum</name>
    <name type="common">Paecilomyces lilacinus</name>
    <dbReference type="NCBI Taxonomy" id="33203"/>
    <lineage>
        <taxon>Eukaryota</taxon>
        <taxon>Fungi</taxon>
        <taxon>Dikarya</taxon>
        <taxon>Ascomycota</taxon>
        <taxon>Pezizomycotina</taxon>
        <taxon>Sordariomycetes</taxon>
        <taxon>Hypocreomycetidae</taxon>
        <taxon>Hypocreales</taxon>
        <taxon>Ophiocordycipitaceae</taxon>
        <taxon>Purpureocillium</taxon>
    </lineage>
</organism>
<feature type="compositionally biased region" description="Basic and acidic residues" evidence="3">
    <location>
        <begin position="822"/>
        <end position="832"/>
    </location>
</feature>
<gene>
    <name evidence="6" type="ORF">PCL_07004</name>
</gene>
<feature type="compositionally biased region" description="Polar residues" evidence="3">
    <location>
        <begin position="1133"/>
        <end position="1149"/>
    </location>
</feature>
<evidence type="ECO:0000256" key="2">
    <source>
        <dbReference type="PROSITE-ProRule" id="PRU00117"/>
    </source>
</evidence>
<protein>
    <recommendedName>
        <fullName evidence="5">K Homology domain-containing protein</fullName>
    </recommendedName>
</protein>
<accession>A0A2U3DTJ8</accession>